<name>A0ACC0P0D3_RHOML</name>
<evidence type="ECO:0000313" key="2">
    <source>
        <dbReference type="Proteomes" id="UP001062846"/>
    </source>
</evidence>
<keyword evidence="2" id="KW-1185">Reference proteome</keyword>
<reference evidence="1" key="1">
    <citation type="submission" date="2022-02" db="EMBL/GenBank/DDBJ databases">
        <title>Plant Genome Project.</title>
        <authorList>
            <person name="Zhang R.-G."/>
        </authorList>
    </citation>
    <scope>NUCLEOTIDE SEQUENCE</scope>
    <source>
        <strain evidence="1">AT1</strain>
    </source>
</reference>
<proteinExistence type="predicted"/>
<gene>
    <name evidence="1" type="ORF">RHMOL_Rhmol04G0111500</name>
</gene>
<sequence length="1030" mass="113180">MGLLQKLLCHVSLVLFGILFFSSITSSASIEEVNALLKWKETLQSANSYVLTTWILNPTKGSSSSSAGSPCNWYGVFCNAKGSVTGLNLTNSGVNGTLETFSFSSFRNLAYIDVYMNELSGPIPPQISSLPLVYLDLSENKFSGNIPPEIGLLTNLETLNLQVNQLNGSIPREIGQLKSLSQLVLYTNHLSGPIPSSLGKLSNLVFLYLYDNQLSGSIPEEIGNLTNLAVVCLDNNKLTGTIPSTFGNLNRLTMLHLFNNNLSGSIPSEIGKLKGLVSLSFHTNNLSGSIPPSFGNLTSLTLLHLYTNQLSGSIPNNFGNLKSIVDFQVSENHLSGFIPASFGNLSELTQLLLSANYLSGPIPQEFHNLKNLITLELGENQFSGHLPDIWQGGQLQSFTIYTNQFTGRIPKSLRDCSSLVRVRLDGNQLTGNISEDFRVYPHLNYLDLSSNNFYGEISTNWSKCLKLQSLRLEGNNITGSIPPELGDSAQLHRLDLSSNHLTGEIPNALGKLSSLWELYLNDNQLSGGIPREIGSLTELERLDLSKNRLSGPIAAGNLENCIKLITLNLSNNQFSEKFPSQLGKISPLYTMDLSRNSLTGEIPSEIAGLKSLESLNLSNNNLSGLIPKVFDDMNWLEHVDISFNELEGPIPVSKAFTNAGVEGLQGNKGLCGNVTGLLPCKNHFHTSQKMDHWKLILVIVLPLSGALLLLGAFVGFLIVSHRRKRKSHVEDPSKNKDVFSISTYDGRALYNDILKATKDFDATYCIGKGGYGAVYKAKLPLGNTVAVKKLHSLFEKDDRRGFLNEVRALTEIRHRNIVKFLGFCSHSQNSFLVYEYLERGSLASIFSRDEEAKELDWPKRVNIVKGVAHALSYMHHDCTPPIVHRDISSSNILIDEENEARVSDFGTAKLLKLDSSNWSALAGTYGYVAPELAYTMKVTEKCDVYSFGVLAIEVIKGKHPGDFVSSLPTPAVENVQLRDVLDQRLSPPSPEFEEVVILIIKLAIACLHSNPQSRPTMHIVSQQLSTKIIP</sequence>
<comment type="caution">
    <text evidence="1">The sequence shown here is derived from an EMBL/GenBank/DDBJ whole genome shotgun (WGS) entry which is preliminary data.</text>
</comment>
<organism evidence="1 2">
    <name type="scientific">Rhododendron molle</name>
    <name type="common">Chinese azalea</name>
    <name type="synonym">Azalea mollis</name>
    <dbReference type="NCBI Taxonomy" id="49168"/>
    <lineage>
        <taxon>Eukaryota</taxon>
        <taxon>Viridiplantae</taxon>
        <taxon>Streptophyta</taxon>
        <taxon>Embryophyta</taxon>
        <taxon>Tracheophyta</taxon>
        <taxon>Spermatophyta</taxon>
        <taxon>Magnoliopsida</taxon>
        <taxon>eudicotyledons</taxon>
        <taxon>Gunneridae</taxon>
        <taxon>Pentapetalae</taxon>
        <taxon>asterids</taxon>
        <taxon>Ericales</taxon>
        <taxon>Ericaceae</taxon>
        <taxon>Ericoideae</taxon>
        <taxon>Rhodoreae</taxon>
        <taxon>Rhododendron</taxon>
    </lineage>
</organism>
<evidence type="ECO:0000313" key="1">
    <source>
        <dbReference type="EMBL" id="KAI8558634.1"/>
    </source>
</evidence>
<protein>
    <submittedName>
        <fullName evidence="1">Uncharacterized protein</fullName>
    </submittedName>
</protein>
<dbReference type="EMBL" id="CM046391">
    <property type="protein sequence ID" value="KAI8558634.1"/>
    <property type="molecule type" value="Genomic_DNA"/>
</dbReference>
<accession>A0ACC0P0D3</accession>
<dbReference type="Proteomes" id="UP001062846">
    <property type="component" value="Chromosome 4"/>
</dbReference>